<keyword evidence="6" id="KW-1185">Reference proteome</keyword>
<dbReference type="InterPro" id="IPR000160">
    <property type="entry name" value="GGDEF_dom"/>
</dbReference>
<dbReference type="SUPFAM" id="SSF141868">
    <property type="entry name" value="EAL domain-like"/>
    <property type="match status" value="1"/>
</dbReference>
<dbReference type="Pfam" id="PF00563">
    <property type="entry name" value="EAL"/>
    <property type="match status" value="1"/>
</dbReference>
<dbReference type="PANTHER" id="PTHR44757">
    <property type="entry name" value="DIGUANYLATE CYCLASE DGCP"/>
    <property type="match status" value="1"/>
</dbReference>
<dbReference type="InterPro" id="IPR043128">
    <property type="entry name" value="Rev_trsase/Diguanyl_cyclase"/>
</dbReference>
<feature type="domain" description="GGDEF" evidence="3">
    <location>
        <begin position="345"/>
        <end position="478"/>
    </location>
</feature>
<dbReference type="InterPro" id="IPR035919">
    <property type="entry name" value="EAL_sf"/>
</dbReference>
<dbReference type="PROSITE" id="PS51371">
    <property type="entry name" value="CBS"/>
    <property type="match status" value="1"/>
</dbReference>
<evidence type="ECO:0000259" key="3">
    <source>
        <dbReference type="PROSITE" id="PS50887"/>
    </source>
</evidence>
<reference evidence="6" key="1">
    <citation type="submission" date="2016-10" db="EMBL/GenBank/DDBJ databases">
        <authorList>
            <person name="Varghese N."/>
            <person name="Submissions S."/>
        </authorList>
    </citation>
    <scope>NUCLEOTIDE SEQUENCE [LARGE SCALE GENOMIC DNA]</scope>
    <source>
        <strain evidence="6">DSM 11578</strain>
    </source>
</reference>
<dbReference type="InterPro" id="IPR029016">
    <property type="entry name" value="GAF-like_dom_sf"/>
</dbReference>
<dbReference type="InterPro" id="IPR001633">
    <property type="entry name" value="EAL_dom"/>
</dbReference>
<dbReference type="PROSITE" id="PS50883">
    <property type="entry name" value="EAL"/>
    <property type="match status" value="1"/>
</dbReference>
<dbReference type="PANTHER" id="PTHR44757:SF2">
    <property type="entry name" value="BIOFILM ARCHITECTURE MAINTENANCE PROTEIN MBAA"/>
    <property type="match status" value="1"/>
</dbReference>
<dbReference type="Gene3D" id="3.30.450.40">
    <property type="match status" value="1"/>
</dbReference>
<dbReference type="InterPro" id="IPR000644">
    <property type="entry name" value="CBS_dom"/>
</dbReference>
<dbReference type="NCBIfam" id="TIGR00254">
    <property type="entry name" value="GGDEF"/>
    <property type="match status" value="1"/>
</dbReference>
<dbReference type="STRING" id="45496.SAMN04488079_10989"/>
<dbReference type="SMART" id="SM00267">
    <property type="entry name" value="GGDEF"/>
    <property type="match status" value="1"/>
</dbReference>
<dbReference type="Gene3D" id="3.10.580.10">
    <property type="entry name" value="CBS-domain"/>
    <property type="match status" value="1"/>
</dbReference>
<dbReference type="InterPro" id="IPR046342">
    <property type="entry name" value="CBS_dom_sf"/>
</dbReference>
<dbReference type="RefSeq" id="WP_091713794.1">
    <property type="nucleotide sequence ID" value="NZ_FOSH01000009.1"/>
</dbReference>
<gene>
    <name evidence="5" type="ORF">SAMN04488079_10989</name>
</gene>
<evidence type="ECO:0000259" key="2">
    <source>
        <dbReference type="PROSITE" id="PS50883"/>
    </source>
</evidence>
<dbReference type="SMART" id="SM00052">
    <property type="entry name" value="EAL"/>
    <property type="match status" value="1"/>
</dbReference>
<dbReference type="AlphaFoldDB" id="A0A1I3Z1G3"/>
<dbReference type="OrthoDB" id="9813913at2"/>
<dbReference type="CDD" id="cd01949">
    <property type="entry name" value="GGDEF"/>
    <property type="match status" value="1"/>
</dbReference>
<organism evidence="5 6">
    <name type="scientific">Methylophaga sulfidovorans</name>
    <dbReference type="NCBI Taxonomy" id="45496"/>
    <lineage>
        <taxon>Bacteria</taxon>
        <taxon>Pseudomonadati</taxon>
        <taxon>Pseudomonadota</taxon>
        <taxon>Gammaproteobacteria</taxon>
        <taxon>Thiotrichales</taxon>
        <taxon>Piscirickettsiaceae</taxon>
        <taxon>Methylophaga</taxon>
    </lineage>
</organism>
<keyword evidence="1" id="KW-0129">CBS domain</keyword>
<evidence type="ECO:0000259" key="4">
    <source>
        <dbReference type="PROSITE" id="PS51371"/>
    </source>
</evidence>
<dbReference type="Gene3D" id="3.30.70.270">
    <property type="match status" value="1"/>
</dbReference>
<dbReference type="SUPFAM" id="SSF55781">
    <property type="entry name" value="GAF domain-like"/>
    <property type="match status" value="1"/>
</dbReference>
<feature type="domain" description="CBS" evidence="4">
    <location>
        <begin position="67"/>
        <end position="124"/>
    </location>
</feature>
<dbReference type="SUPFAM" id="SSF54631">
    <property type="entry name" value="CBS-domain pair"/>
    <property type="match status" value="1"/>
</dbReference>
<dbReference type="EMBL" id="FOSH01000009">
    <property type="protein sequence ID" value="SFK37847.1"/>
    <property type="molecule type" value="Genomic_DNA"/>
</dbReference>
<proteinExistence type="predicted"/>
<evidence type="ECO:0000313" key="6">
    <source>
        <dbReference type="Proteomes" id="UP000198924"/>
    </source>
</evidence>
<sequence>MNTLLVRDCLQTDLIQYVLDEERPRKIDKNTIFAVFNESASNGKFCGLVTLQEVSKHPDWIFADLCKTSPNVFVTPETPIEQSLAMLDINGQELLPVIEHERFAGVVTRSGIFERIVNRKQHLLTESHISREQIEDEYQQLLSWSKRLEELHDRSRDLLACLVTISAGQEVKQQGIKALAEIVQCRSASIQLIDNKNTITHYDGIGFNQEQLATIHDCLTLHMDKLPETPQRLNSLCDECQEGESRVSPILIVPIRRDLHTFGYILLSEKISGEQFDKNDELFALSFAHTLSLALDNAQKIEQVEKARYDLDYLAHFDALTGLPNRSLLTDRLKQAVILASQKKTAQALLFIDLDDFKRVNDSLGHMVGDSLLSAVAKRLPESLNKNDTLTRFAGDEFVVLMTYINEPVDAANIAETIISSFYEPFTIGIHEVYISISIGIAFFSDGIESVDQALSDADNALRHAKALGKNQYHFFSDEMNSSVQNHFELENRLRRAITDNELELYYQPKIDIVSGDTVGFEALLRWHSADHGDVSPTVFIPIAEKSGLIVSIGEWVIDKACEQAKQWLDSGFPAHISVNLSARQFLHTGKPNRLFELIEATLERYQLPAEYLEVEITENLMMHHLNESFSILEKLKNIGVKIFIDDFGTGYSSLSYIKKFPIHALKIDKSFIDDLVSDDNDAAIVTAIIAMAKQLKLEVVVEGVETEQQLAFFKDNNYEVVLQGYYFCEPLPANEIRYIYE</sequence>
<dbReference type="Proteomes" id="UP000198924">
    <property type="component" value="Unassembled WGS sequence"/>
</dbReference>
<evidence type="ECO:0000313" key="5">
    <source>
        <dbReference type="EMBL" id="SFK37847.1"/>
    </source>
</evidence>
<dbReference type="PROSITE" id="PS50887">
    <property type="entry name" value="GGDEF"/>
    <property type="match status" value="1"/>
</dbReference>
<accession>A0A1I3Z1G3</accession>
<dbReference type="Gene3D" id="3.20.20.450">
    <property type="entry name" value="EAL domain"/>
    <property type="match status" value="1"/>
</dbReference>
<dbReference type="InterPro" id="IPR052155">
    <property type="entry name" value="Biofilm_reg_signaling"/>
</dbReference>
<evidence type="ECO:0000256" key="1">
    <source>
        <dbReference type="PROSITE-ProRule" id="PRU00703"/>
    </source>
</evidence>
<name>A0A1I3Z1G3_9GAMM</name>
<dbReference type="SUPFAM" id="SSF55073">
    <property type="entry name" value="Nucleotide cyclase"/>
    <property type="match status" value="1"/>
</dbReference>
<dbReference type="CDD" id="cd01948">
    <property type="entry name" value="EAL"/>
    <property type="match status" value="1"/>
</dbReference>
<dbReference type="Pfam" id="PF00571">
    <property type="entry name" value="CBS"/>
    <property type="match status" value="1"/>
</dbReference>
<dbReference type="Pfam" id="PF00990">
    <property type="entry name" value="GGDEF"/>
    <property type="match status" value="1"/>
</dbReference>
<protein>
    <submittedName>
        <fullName evidence="5">Diguanylate cyclase (GGDEF) domain-containing protein</fullName>
    </submittedName>
</protein>
<feature type="domain" description="EAL" evidence="2">
    <location>
        <begin position="487"/>
        <end position="742"/>
    </location>
</feature>
<dbReference type="InterPro" id="IPR029787">
    <property type="entry name" value="Nucleotide_cyclase"/>
</dbReference>